<organism evidence="5 6">
    <name type="scientific">Tistlia consotensis USBA 355</name>
    <dbReference type="NCBI Taxonomy" id="560819"/>
    <lineage>
        <taxon>Bacteria</taxon>
        <taxon>Pseudomonadati</taxon>
        <taxon>Pseudomonadota</taxon>
        <taxon>Alphaproteobacteria</taxon>
        <taxon>Rhodospirillales</taxon>
        <taxon>Rhodovibrionaceae</taxon>
        <taxon>Tistlia</taxon>
    </lineage>
</organism>
<feature type="domain" description="FAD-binding PCMH-type" evidence="4">
    <location>
        <begin position="36"/>
        <end position="218"/>
    </location>
</feature>
<comment type="similarity">
    <text evidence="1">Belongs to the FAD-binding oxidoreductase/transferase type 4 family.</text>
</comment>
<dbReference type="Gene3D" id="1.10.45.10">
    <property type="entry name" value="Vanillyl-alcohol Oxidase, Chain A, domain 4"/>
    <property type="match status" value="1"/>
</dbReference>
<dbReference type="Proteomes" id="UP000192917">
    <property type="component" value="Unassembled WGS sequence"/>
</dbReference>
<dbReference type="GO" id="GO:0003824">
    <property type="term" value="F:catalytic activity"/>
    <property type="evidence" value="ECO:0007669"/>
    <property type="project" value="InterPro"/>
</dbReference>
<dbReference type="Pfam" id="PF02913">
    <property type="entry name" value="FAD-oxidase_C"/>
    <property type="match status" value="1"/>
</dbReference>
<evidence type="ECO:0000313" key="6">
    <source>
        <dbReference type="Proteomes" id="UP000192917"/>
    </source>
</evidence>
<evidence type="ECO:0000313" key="5">
    <source>
        <dbReference type="EMBL" id="SME97456.1"/>
    </source>
</evidence>
<gene>
    <name evidence="5" type="ORF">SAMN05428998_10276</name>
</gene>
<name>A0A1Y6BA94_9PROT</name>
<dbReference type="GO" id="GO:0022904">
    <property type="term" value="P:respiratory electron transport chain"/>
    <property type="evidence" value="ECO:0007669"/>
    <property type="project" value="TreeGrafter"/>
</dbReference>
<proteinExistence type="inferred from homology"/>
<dbReference type="InterPro" id="IPR016164">
    <property type="entry name" value="FAD-linked_Oxase-like_C"/>
</dbReference>
<accession>A0A1Y6BA94</accession>
<dbReference type="RefSeq" id="WP_085121160.1">
    <property type="nucleotide sequence ID" value="NZ_FWZX01000002.1"/>
</dbReference>
<sequence length="475" mass="50169">MSDQTIERLRGRLGDRGLLTEPAAMAPFLTDWRGREEGRALCVALPASTEEVAAVVAIAAAAGLPLFPQGGNTGLCYGAVPRGGAGPGIVVALQRMNRIREIDRAANVMTVDAGVVLDAAHAAAAEVGRQVPLYLGSQGSAQIGGLISTNAGGTGVIRYGPMRELVCGLEVVLADGRVLCDLEALKKNNTGYDLKQLFIGAEGTLGIVTGAALRLHPAMAADAHAWVALATPADALSLLSRLQDRFDTAILACELLSRSEVDLVLAEVERTRCPFAETPPWTLMIELGSADPEAPLGERLQDLLATALEDGLALDAMVAASRSQAEDIWRVRHSVSEANRAGFGLTHDVAVRVSKVPAFIAAADRLLAERFPDAVPVVVAHLGDGNVHYIAMFQHAYWRGLNDPKATVAEVQTRLHDLAAGFGGSISAEHGIGRKLTGELARLGDPLRYELMAGLKRLLDPDDRLNPGVLLARPS</sequence>
<dbReference type="Pfam" id="PF01565">
    <property type="entry name" value="FAD_binding_4"/>
    <property type="match status" value="1"/>
</dbReference>
<keyword evidence="6" id="KW-1185">Reference proteome</keyword>
<dbReference type="PANTHER" id="PTHR43716:SF2">
    <property type="entry name" value="BLL6224 PROTEIN"/>
    <property type="match status" value="1"/>
</dbReference>
<dbReference type="InterPro" id="IPR004113">
    <property type="entry name" value="FAD-bd_oxidored_4_C"/>
</dbReference>
<dbReference type="Gene3D" id="3.30.465.10">
    <property type="match status" value="1"/>
</dbReference>
<dbReference type="Gene3D" id="3.30.43.10">
    <property type="entry name" value="Uridine Diphospho-n-acetylenolpyruvylglucosamine Reductase, domain 2"/>
    <property type="match status" value="1"/>
</dbReference>
<dbReference type="InterPro" id="IPR016169">
    <property type="entry name" value="FAD-bd_PCMH_sub2"/>
</dbReference>
<evidence type="ECO:0000256" key="3">
    <source>
        <dbReference type="ARBA" id="ARBA00022827"/>
    </source>
</evidence>
<dbReference type="Gene3D" id="3.30.70.2740">
    <property type="match status" value="1"/>
</dbReference>
<dbReference type="SUPFAM" id="SSF55103">
    <property type="entry name" value="FAD-linked oxidases, C-terminal domain"/>
    <property type="match status" value="1"/>
</dbReference>
<evidence type="ECO:0000256" key="2">
    <source>
        <dbReference type="ARBA" id="ARBA00022630"/>
    </source>
</evidence>
<dbReference type="PANTHER" id="PTHR43716">
    <property type="entry name" value="D-2-HYDROXYGLUTARATE DEHYDROGENASE, MITOCHONDRIAL"/>
    <property type="match status" value="1"/>
</dbReference>
<dbReference type="AlphaFoldDB" id="A0A1Y6BA94"/>
<protein>
    <submittedName>
        <fullName evidence="5">FAD/FMN-containing dehydrogenase</fullName>
    </submittedName>
</protein>
<dbReference type="Gene3D" id="3.30.70.2190">
    <property type="match status" value="1"/>
</dbReference>
<evidence type="ECO:0000256" key="1">
    <source>
        <dbReference type="ARBA" id="ARBA00008000"/>
    </source>
</evidence>
<dbReference type="InterPro" id="IPR016166">
    <property type="entry name" value="FAD-bd_PCMH"/>
</dbReference>
<reference evidence="5 6" key="1">
    <citation type="submission" date="2017-04" db="EMBL/GenBank/DDBJ databases">
        <authorList>
            <person name="Afonso C.L."/>
            <person name="Miller P.J."/>
            <person name="Scott M.A."/>
            <person name="Spackman E."/>
            <person name="Goraichik I."/>
            <person name="Dimitrov K.M."/>
            <person name="Suarez D.L."/>
            <person name="Swayne D.E."/>
        </authorList>
    </citation>
    <scope>NUCLEOTIDE SEQUENCE [LARGE SCALE GENOMIC DNA]</scope>
    <source>
        <strain evidence="5 6">USBA 355</strain>
    </source>
</reference>
<dbReference type="GO" id="GO:0071949">
    <property type="term" value="F:FAD binding"/>
    <property type="evidence" value="ECO:0007669"/>
    <property type="project" value="InterPro"/>
</dbReference>
<dbReference type="EMBL" id="FWZX01000002">
    <property type="protein sequence ID" value="SME97456.1"/>
    <property type="molecule type" value="Genomic_DNA"/>
</dbReference>
<dbReference type="SUPFAM" id="SSF56176">
    <property type="entry name" value="FAD-binding/transporter-associated domain-like"/>
    <property type="match status" value="1"/>
</dbReference>
<dbReference type="InterPro" id="IPR016171">
    <property type="entry name" value="Vanillyl_alc_oxidase_C-sub2"/>
</dbReference>
<evidence type="ECO:0000259" key="4">
    <source>
        <dbReference type="PROSITE" id="PS51387"/>
    </source>
</evidence>
<dbReference type="InterPro" id="IPR006094">
    <property type="entry name" value="Oxid_FAD_bind_N"/>
</dbReference>
<keyword evidence="2" id="KW-0285">Flavoprotein</keyword>
<dbReference type="InterPro" id="IPR036318">
    <property type="entry name" value="FAD-bd_PCMH-like_sf"/>
</dbReference>
<dbReference type="InterPro" id="IPR051264">
    <property type="entry name" value="FAD-oxidored/transferase_4"/>
</dbReference>
<dbReference type="PROSITE" id="PS51387">
    <property type="entry name" value="FAD_PCMH"/>
    <property type="match status" value="1"/>
</dbReference>
<keyword evidence="3" id="KW-0274">FAD</keyword>
<dbReference type="InterPro" id="IPR016167">
    <property type="entry name" value="FAD-bd_PCMH_sub1"/>
</dbReference>
<dbReference type="STRING" id="560819.SAMN05428998_10276"/>